<accession>A0A1H7MWE6</accession>
<dbReference type="Proteomes" id="UP000199120">
    <property type="component" value="Unassembled WGS sequence"/>
</dbReference>
<keyword evidence="2" id="KW-0808">Transferase</keyword>
<dbReference type="Pfam" id="PF08445">
    <property type="entry name" value="FR47"/>
    <property type="match status" value="1"/>
</dbReference>
<dbReference type="CDD" id="cd04301">
    <property type="entry name" value="NAT_SF"/>
    <property type="match status" value="1"/>
</dbReference>
<dbReference type="InterPro" id="IPR013653">
    <property type="entry name" value="GCN5-like_dom"/>
</dbReference>
<evidence type="ECO:0000313" key="3">
    <source>
        <dbReference type="Proteomes" id="UP000199120"/>
    </source>
</evidence>
<sequence>MSRGTPPRSGALHLGRPGCLTGRQHHLAVGNDRVLRFPAAVAPFGAMTDASPASFDALRRLIAEHGPVALTTADELAAPAGCSVVTHATLFQMVWQREPDTAHAWEHHVQLNERDVPDMLALAAATQPGPFGPRTIEFGAYVGVRRQRSLAAMAGERMKVDGYTEISAVCVDPAFRGQGHATGLMKLLIAVLCARGEMPFLHVLTSNHGAVARYRAMGFVERREMHLTVLGEKGG</sequence>
<dbReference type="PROSITE" id="PS51186">
    <property type="entry name" value="GNAT"/>
    <property type="match status" value="1"/>
</dbReference>
<keyword evidence="3" id="KW-1185">Reference proteome</keyword>
<dbReference type="Gene3D" id="3.40.630.30">
    <property type="match status" value="1"/>
</dbReference>
<dbReference type="GO" id="GO:0016747">
    <property type="term" value="F:acyltransferase activity, transferring groups other than amino-acyl groups"/>
    <property type="evidence" value="ECO:0007669"/>
    <property type="project" value="InterPro"/>
</dbReference>
<dbReference type="InterPro" id="IPR000182">
    <property type="entry name" value="GNAT_dom"/>
</dbReference>
<protein>
    <submittedName>
        <fullName evidence="2">Predicted acetyltransferase, GNAT family</fullName>
    </submittedName>
</protein>
<dbReference type="AlphaFoldDB" id="A0A1H7MWE6"/>
<dbReference type="InterPro" id="IPR016181">
    <property type="entry name" value="Acyl_CoA_acyltransferase"/>
</dbReference>
<feature type="domain" description="N-acetyltransferase" evidence="1">
    <location>
        <begin position="92"/>
        <end position="235"/>
    </location>
</feature>
<name>A0A1H7MWE6_9BURK</name>
<proteinExistence type="predicted"/>
<evidence type="ECO:0000259" key="1">
    <source>
        <dbReference type="PROSITE" id="PS51186"/>
    </source>
</evidence>
<organism evidence="2 3">
    <name type="scientific">Paraburkholderia caballeronis</name>
    <dbReference type="NCBI Taxonomy" id="416943"/>
    <lineage>
        <taxon>Bacteria</taxon>
        <taxon>Pseudomonadati</taxon>
        <taxon>Pseudomonadota</taxon>
        <taxon>Betaproteobacteria</taxon>
        <taxon>Burkholderiales</taxon>
        <taxon>Burkholderiaceae</taxon>
        <taxon>Paraburkholderia</taxon>
    </lineage>
</organism>
<evidence type="ECO:0000313" key="2">
    <source>
        <dbReference type="EMBL" id="SEL15359.1"/>
    </source>
</evidence>
<reference evidence="3" key="1">
    <citation type="submission" date="2016-10" db="EMBL/GenBank/DDBJ databases">
        <authorList>
            <person name="Varghese N."/>
            <person name="Submissions S."/>
        </authorList>
    </citation>
    <scope>NUCLEOTIDE SEQUENCE [LARGE SCALE GENOMIC DNA]</scope>
    <source>
        <strain evidence="3">LMG 26416</strain>
    </source>
</reference>
<gene>
    <name evidence="2" type="ORF">SAMN05192542_105206</name>
</gene>
<dbReference type="STRING" id="416943.SAMN05445871_1432"/>
<dbReference type="EMBL" id="FOAJ01000005">
    <property type="protein sequence ID" value="SEL15359.1"/>
    <property type="molecule type" value="Genomic_DNA"/>
</dbReference>
<dbReference type="OrthoDB" id="9796919at2"/>
<dbReference type="SUPFAM" id="SSF55729">
    <property type="entry name" value="Acyl-CoA N-acyltransferases (Nat)"/>
    <property type="match status" value="1"/>
</dbReference>